<dbReference type="KEGG" id="psoj:PHYSODRAFT_534394"/>
<dbReference type="EMBL" id="JH159167">
    <property type="protein sequence ID" value="EGZ05271.1"/>
    <property type="molecule type" value="Genomic_DNA"/>
</dbReference>
<sequence>LIMNLLKPVTSDSDLIKLADVVGVRIDAIYDNLEINTPLPKSGSYLILLRKTADIGHWVALHNGFYFDSMGEAPPTQYGIQKYNEVQYQSTYGDYCGIWCLLKTEKSTKTSNRVSRFKYQSIMSSII</sequence>
<organism evidence="1 2">
    <name type="scientific">Phytophthora sojae (strain P6497)</name>
    <name type="common">Soybean stem and root rot agent</name>
    <name type="synonym">Phytophthora megasperma f. sp. glycines</name>
    <dbReference type="NCBI Taxonomy" id="1094619"/>
    <lineage>
        <taxon>Eukaryota</taxon>
        <taxon>Sar</taxon>
        <taxon>Stramenopiles</taxon>
        <taxon>Oomycota</taxon>
        <taxon>Peronosporomycetes</taxon>
        <taxon>Peronosporales</taxon>
        <taxon>Peronosporaceae</taxon>
        <taxon>Phytophthora</taxon>
    </lineage>
</organism>
<accession>G5AGJ1</accession>
<dbReference type="SMR" id="G5AGJ1"/>
<dbReference type="InParanoid" id="G5AGJ1"/>
<evidence type="ECO:0000313" key="2">
    <source>
        <dbReference type="Proteomes" id="UP000002640"/>
    </source>
</evidence>
<keyword evidence="2" id="KW-1185">Reference proteome</keyword>
<reference evidence="1 2" key="1">
    <citation type="journal article" date="2006" name="Science">
        <title>Phytophthora genome sequences uncover evolutionary origins and mechanisms of pathogenesis.</title>
        <authorList>
            <person name="Tyler B.M."/>
            <person name="Tripathy S."/>
            <person name="Zhang X."/>
            <person name="Dehal P."/>
            <person name="Jiang R.H."/>
            <person name="Aerts A."/>
            <person name="Arredondo F.D."/>
            <person name="Baxter L."/>
            <person name="Bensasson D."/>
            <person name="Beynon J.L."/>
            <person name="Chapman J."/>
            <person name="Damasceno C.M."/>
            <person name="Dorrance A.E."/>
            <person name="Dou D."/>
            <person name="Dickerman A.W."/>
            <person name="Dubchak I.L."/>
            <person name="Garbelotto M."/>
            <person name="Gijzen M."/>
            <person name="Gordon S.G."/>
            <person name="Govers F."/>
            <person name="Grunwald N.J."/>
            <person name="Huang W."/>
            <person name="Ivors K.L."/>
            <person name="Jones R.W."/>
            <person name="Kamoun S."/>
            <person name="Krampis K."/>
            <person name="Lamour K.H."/>
            <person name="Lee M.K."/>
            <person name="McDonald W.H."/>
            <person name="Medina M."/>
            <person name="Meijer H.J."/>
            <person name="Nordberg E.K."/>
            <person name="Maclean D.J."/>
            <person name="Ospina-Giraldo M.D."/>
            <person name="Morris P.F."/>
            <person name="Phuntumart V."/>
            <person name="Putnam N.H."/>
            <person name="Rash S."/>
            <person name="Rose J.K."/>
            <person name="Sakihama Y."/>
            <person name="Salamov A.A."/>
            <person name="Savidor A."/>
            <person name="Scheuring C.F."/>
            <person name="Smith B.M."/>
            <person name="Sobral B.W."/>
            <person name="Terry A."/>
            <person name="Torto-Alalibo T.A."/>
            <person name="Win J."/>
            <person name="Xu Z."/>
            <person name="Zhang H."/>
            <person name="Grigoriev I.V."/>
            <person name="Rokhsar D.S."/>
            <person name="Boore J.L."/>
        </authorList>
    </citation>
    <scope>NUCLEOTIDE SEQUENCE [LARGE SCALE GENOMIC DNA]</scope>
    <source>
        <strain evidence="1 2">P6497</strain>
    </source>
</reference>
<gene>
    <name evidence="1" type="ORF">PHYSODRAFT_534394</name>
</gene>
<dbReference type="RefSeq" id="XP_009539192.1">
    <property type="nucleotide sequence ID" value="XM_009540897.1"/>
</dbReference>
<evidence type="ECO:0000313" key="1">
    <source>
        <dbReference type="EMBL" id="EGZ05271.1"/>
    </source>
</evidence>
<proteinExistence type="predicted"/>
<feature type="non-terminal residue" evidence="1">
    <location>
        <position position="1"/>
    </location>
</feature>
<dbReference type="Proteomes" id="UP000002640">
    <property type="component" value="Unassembled WGS sequence"/>
</dbReference>
<dbReference type="AlphaFoldDB" id="G5AGJ1"/>
<name>G5AGJ1_PHYSP</name>
<dbReference type="GeneID" id="20661996"/>
<protein>
    <submittedName>
        <fullName evidence="1">Uncharacterized protein</fullName>
    </submittedName>
</protein>